<protein>
    <recommendedName>
        <fullName evidence="3 10">Zinc finger protein-like 1 homolog</fullName>
    </recommendedName>
</protein>
<dbReference type="OrthoDB" id="1916590at2759"/>
<keyword evidence="8 10" id="KW-1133">Transmembrane helix</keyword>
<evidence type="ECO:0000313" key="14">
    <source>
        <dbReference type="Proteomes" id="UP000838878"/>
    </source>
</evidence>
<evidence type="ECO:0000256" key="2">
    <source>
        <dbReference type="ARBA" id="ARBA00005561"/>
    </source>
</evidence>
<dbReference type="Proteomes" id="UP000838878">
    <property type="component" value="Chromosome 7"/>
</dbReference>
<feature type="transmembrane region" description="Helical" evidence="10">
    <location>
        <begin position="272"/>
        <end position="290"/>
    </location>
</feature>
<evidence type="ECO:0000256" key="4">
    <source>
        <dbReference type="ARBA" id="ARBA00022692"/>
    </source>
</evidence>
<name>A0A8J9VL47_9NEOP</name>
<gene>
    <name evidence="13" type="ORF">BINO364_LOCUS13730</name>
</gene>
<dbReference type="Pfam" id="PF25993">
    <property type="entry name" value="zf-B_box_ZFPL1"/>
    <property type="match status" value="1"/>
</dbReference>
<evidence type="ECO:0000256" key="3">
    <source>
        <dbReference type="ARBA" id="ARBA00013701"/>
    </source>
</evidence>
<dbReference type="PANTHER" id="PTHR12981">
    <property type="entry name" value="ZINC FINGER PROTEIN-LIKE 1"/>
    <property type="match status" value="1"/>
</dbReference>
<evidence type="ECO:0000256" key="6">
    <source>
        <dbReference type="ARBA" id="ARBA00022771"/>
    </source>
</evidence>
<evidence type="ECO:0000256" key="10">
    <source>
        <dbReference type="RuleBase" id="RU369078"/>
    </source>
</evidence>
<dbReference type="GO" id="GO:0005794">
    <property type="term" value="C:Golgi apparatus"/>
    <property type="evidence" value="ECO:0007669"/>
    <property type="project" value="TreeGrafter"/>
</dbReference>
<dbReference type="InterPro" id="IPR058730">
    <property type="entry name" value="U-box_ZFPL1-like"/>
</dbReference>
<feature type="region of interest" description="Disordered" evidence="11">
    <location>
        <begin position="145"/>
        <end position="189"/>
    </location>
</feature>
<evidence type="ECO:0000256" key="1">
    <source>
        <dbReference type="ARBA" id="ARBA00004167"/>
    </source>
</evidence>
<keyword evidence="6 10" id="KW-0863">Zinc-finger</keyword>
<dbReference type="InterPro" id="IPR013083">
    <property type="entry name" value="Znf_RING/FYVE/PHD"/>
</dbReference>
<keyword evidence="5 10" id="KW-0479">Metal-binding</keyword>
<reference evidence="13" key="1">
    <citation type="submission" date="2021-12" db="EMBL/GenBank/DDBJ databases">
        <authorList>
            <person name="Martin H S."/>
        </authorList>
    </citation>
    <scope>NUCLEOTIDE SEQUENCE</scope>
</reference>
<evidence type="ECO:0000256" key="7">
    <source>
        <dbReference type="ARBA" id="ARBA00022833"/>
    </source>
</evidence>
<dbReference type="Gene3D" id="3.30.40.10">
    <property type="entry name" value="Zinc/RING finger domain, C3HC4 (zinc finger)"/>
    <property type="match status" value="1"/>
</dbReference>
<dbReference type="SUPFAM" id="SSF57850">
    <property type="entry name" value="RING/U-box"/>
    <property type="match status" value="1"/>
</dbReference>
<dbReference type="InterPro" id="IPR058731">
    <property type="entry name" value="Znf-B_box_ZFPL1-like"/>
</dbReference>
<feature type="non-terminal residue" evidence="13">
    <location>
        <position position="314"/>
    </location>
</feature>
<dbReference type="EMBL" id="OV170227">
    <property type="protein sequence ID" value="CAH0728525.1"/>
    <property type="molecule type" value="Genomic_DNA"/>
</dbReference>
<dbReference type="GO" id="GO:0016020">
    <property type="term" value="C:membrane"/>
    <property type="evidence" value="ECO:0007669"/>
    <property type="project" value="UniProtKB-SubCell"/>
</dbReference>
<dbReference type="AlphaFoldDB" id="A0A8J9VL47"/>
<sequence length="314" mass="35647">MGLCKCPKRRVTNQFCFEHRVNVCEYCMVTNHPKCIIQSYLQWLQDSDYNPICEICTNSLADGECIRLTCYHVFHWECAESRYRALPRTTAPAGYQCPSCASPVFPPSNLVSPVADVLREKLAGVNWARAGLGLPLLSEDQDLKGAAGRRSQSPNHNQYFTNIMDNQRGTPVGASDDESLNRSAASTPHSIVQIPDEPVNIYDNTSLKRNDSLQSGQASRKAFKSIDQTPLLNFDHDENKYKQKSTFAWISRWWKNTLPSSRVRRAGGIHRSYWIMLLVFVAIIVLLLLSHRNVEDDNPFGSILDDDRRILQKN</sequence>
<dbReference type="CDD" id="cd16487">
    <property type="entry name" value="mRING-H2-C3DHC3_ZFPL1"/>
    <property type="match status" value="1"/>
</dbReference>
<accession>A0A8J9VL47</accession>
<evidence type="ECO:0000256" key="8">
    <source>
        <dbReference type="ARBA" id="ARBA00022989"/>
    </source>
</evidence>
<keyword evidence="4 10" id="KW-0812">Transmembrane</keyword>
<keyword evidence="7 10" id="KW-0862">Zinc</keyword>
<organism evidence="13 14">
    <name type="scientific">Brenthis ino</name>
    <name type="common">lesser marbled fritillary</name>
    <dbReference type="NCBI Taxonomy" id="405034"/>
    <lineage>
        <taxon>Eukaryota</taxon>
        <taxon>Metazoa</taxon>
        <taxon>Ecdysozoa</taxon>
        <taxon>Arthropoda</taxon>
        <taxon>Hexapoda</taxon>
        <taxon>Insecta</taxon>
        <taxon>Pterygota</taxon>
        <taxon>Neoptera</taxon>
        <taxon>Endopterygota</taxon>
        <taxon>Lepidoptera</taxon>
        <taxon>Glossata</taxon>
        <taxon>Ditrysia</taxon>
        <taxon>Papilionoidea</taxon>
        <taxon>Nymphalidae</taxon>
        <taxon>Heliconiinae</taxon>
        <taxon>Argynnini</taxon>
        <taxon>Brenthis</taxon>
    </lineage>
</organism>
<dbReference type="Pfam" id="PF25998">
    <property type="entry name" value="U-box_ZFPL1"/>
    <property type="match status" value="1"/>
</dbReference>
<proteinExistence type="inferred from homology"/>
<evidence type="ECO:0000256" key="9">
    <source>
        <dbReference type="ARBA" id="ARBA00023136"/>
    </source>
</evidence>
<comment type="subcellular location">
    <subcellularLocation>
        <location evidence="1 10">Membrane</location>
        <topology evidence="1 10">Single-pass membrane protein</topology>
    </subcellularLocation>
</comment>
<keyword evidence="9 10" id="KW-0472">Membrane</keyword>
<feature type="domain" description="RING-type" evidence="12">
    <location>
        <begin position="53"/>
        <end position="100"/>
    </location>
</feature>
<dbReference type="GO" id="GO:0008270">
    <property type="term" value="F:zinc ion binding"/>
    <property type="evidence" value="ECO:0007669"/>
    <property type="project" value="UniProtKB-UniRule"/>
</dbReference>
<dbReference type="SMART" id="SM00184">
    <property type="entry name" value="RING"/>
    <property type="match status" value="1"/>
</dbReference>
<evidence type="ECO:0000259" key="12">
    <source>
        <dbReference type="SMART" id="SM00184"/>
    </source>
</evidence>
<dbReference type="InterPro" id="IPR039043">
    <property type="entry name" value="ZFPL1"/>
</dbReference>
<evidence type="ECO:0000256" key="5">
    <source>
        <dbReference type="ARBA" id="ARBA00022723"/>
    </source>
</evidence>
<evidence type="ECO:0000256" key="11">
    <source>
        <dbReference type="SAM" id="MobiDB-lite"/>
    </source>
</evidence>
<dbReference type="PANTHER" id="PTHR12981:SF0">
    <property type="entry name" value="ZINC FINGER PROTEIN-LIKE 1"/>
    <property type="match status" value="1"/>
</dbReference>
<feature type="compositionally biased region" description="Polar residues" evidence="11">
    <location>
        <begin position="150"/>
        <end position="169"/>
    </location>
</feature>
<keyword evidence="14" id="KW-1185">Reference proteome</keyword>
<comment type="similarity">
    <text evidence="2 10">Belongs to the ZFPL1 family.</text>
</comment>
<evidence type="ECO:0000313" key="13">
    <source>
        <dbReference type="EMBL" id="CAH0728525.1"/>
    </source>
</evidence>
<dbReference type="InterPro" id="IPR001841">
    <property type="entry name" value="Znf_RING"/>
</dbReference>